<dbReference type="eggNOG" id="arCOG02053">
    <property type="taxonomic scope" value="Archaea"/>
</dbReference>
<dbReference type="InterPro" id="IPR014729">
    <property type="entry name" value="Rossmann-like_a/b/a_fold"/>
</dbReference>
<reference evidence="3 4" key="1">
    <citation type="journal article" date="2014" name="PLoS Genet.">
        <title>Phylogenetically driven sequencing of extremely halophilic archaea reveals strategies for static and dynamic osmo-response.</title>
        <authorList>
            <person name="Becker E.A."/>
            <person name="Seitzer P.M."/>
            <person name="Tritt A."/>
            <person name="Larsen D."/>
            <person name="Krusor M."/>
            <person name="Yao A.I."/>
            <person name="Wu D."/>
            <person name="Madern D."/>
            <person name="Eisen J.A."/>
            <person name="Darling A.E."/>
            <person name="Facciotti M.T."/>
        </authorList>
    </citation>
    <scope>NUCLEOTIDE SEQUENCE [LARGE SCALE GENOMIC DNA]</scope>
    <source>
        <strain evidence="3 4">2-9-1</strain>
    </source>
</reference>
<dbReference type="CDD" id="cd00293">
    <property type="entry name" value="USP-like"/>
    <property type="match status" value="1"/>
</dbReference>
<dbReference type="InterPro" id="IPR006016">
    <property type="entry name" value="UspA"/>
</dbReference>
<dbReference type="PANTHER" id="PTHR46268">
    <property type="entry name" value="STRESS RESPONSE PROTEIN NHAX"/>
    <property type="match status" value="1"/>
</dbReference>
<dbReference type="PATRIC" id="fig|797114.5.peg.4295"/>
<dbReference type="OrthoDB" id="307404at2157"/>
<comment type="similarity">
    <text evidence="1">Belongs to the universal stress protein A family.</text>
</comment>
<dbReference type="Proteomes" id="UP000011626">
    <property type="component" value="Unassembled WGS sequence"/>
</dbReference>
<gene>
    <name evidence="3" type="ORF">C475_21299</name>
</gene>
<accession>M0CB60</accession>
<comment type="caution">
    <text evidence="3">The sequence shown here is derived from an EMBL/GenBank/DDBJ whole genome shotgun (WGS) entry which is preliminary data.</text>
</comment>
<dbReference type="RefSeq" id="WP_006885924.1">
    <property type="nucleotide sequence ID" value="NZ_AOIU01000048.1"/>
</dbReference>
<dbReference type="Pfam" id="PF00582">
    <property type="entry name" value="Usp"/>
    <property type="match status" value="1"/>
</dbReference>
<feature type="domain" description="UspA" evidence="2">
    <location>
        <begin position="3"/>
        <end position="137"/>
    </location>
</feature>
<name>M0CB60_9EURY</name>
<keyword evidence="4" id="KW-1185">Reference proteome</keyword>
<organism evidence="3 4">
    <name type="scientific">Halosimplex carlsbadense 2-9-1</name>
    <dbReference type="NCBI Taxonomy" id="797114"/>
    <lineage>
        <taxon>Archaea</taxon>
        <taxon>Methanobacteriati</taxon>
        <taxon>Methanobacteriota</taxon>
        <taxon>Stenosarchaea group</taxon>
        <taxon>Halobacteria</taxon>
        <taxon>Halobacteriales</taxon>
        <taxon>Haloarculaceae</taxon>
        <taxon>Halosimplex</taxon>
    </lineage>
</organism>
<evidence type="ECO:0000259" key="2">
    <source>
        <dbReference type="Pfam" id="PF00582"/>
    </source>
</evidence>
<dbReference type="SUPFAM" id="SSF52402">
    <property type="entry name" value="Adenine nucleotide alpha hydrolases-like"/>
    <property type="match status" value="1"/>
</dbReference>
<evidence type="ECO:0000313" key="4">
    <source>
        <dbReference type="Proteomes" id="UP000011626"/>
    </source>
</evidence>
<proteinExistence type="inferred from homology"/>
<protein>
    <submittedName>
        <fullName evidence="3">UspA domain protein</fullName>
    </submittedName>
</protein>
<sequence length="142" mass="15261">MAIVAAVDDSDRAPAVLAEAETLASEFDEELHALHVLERAELVELLEKEIEGQDPTDNYEVRRHAEGIVSRALPDTARAEPTVEVRVGDPGAEIVGYAAEQDARYVVVGGRQRTPTGKALFGSVTQAVMLESPVSVVNVVLE</sequence>
<dbReference type="EMBL" id="AOIU01000048">
    <property type="protein sequence ID" value="ELZ19878.1"/>
    <property type="molecule type" value="Genomic_DNA"/>
</dbReference>
<evidence type="ECO:0000256" key="1">
    <source>
        <dbReference type="ARBA" id="ARBA00008791"/>
    </source>
</evidence>
<dbReference type="STRING" id="797114.C475_21299"/>
<dbReference type="Gene3D" id="3.40.50.620">
    <property type="entry name" value="HUPs"/>
    <property type="match status" value="1"/>
</dbReference>
<dbReference type="AlphaFoldDB" id="M0CB60"/>
<evidence type="ECO:0000313" key="3">
    <source>
        <dbReference type="EMBL" id="ELZ19878.1"/>
    </source>
</evidence>
<dbReference type="PANTHER" id="PTHR46268:SF6">
    <property type="entry name" value="UNIVERSAL STRESS PROTEIN UP12"/>
    <property type="match status" value="1"/>
</dbReference>